<sequence>NIYFIINFFQKTYTHFIVMNYNQQYITNFEADWNFNSINNTQEINDDYFDFSNEYFSSDFQSFIKEKDEINLEELDDFNRVLYNTLFGYEELNNNTDGTEDLKEYVFPYNGALYSQDGLIVEPIYDTTSNFTNICGISFTTKLNENISNQAPSPTSITNALFFKRDCENISYILKHDNRHEKYSEFSTLPDTTVLNNSEWYYNNLYQSDINMDTSNTLDEKNKNRKRKFKKMFERRRIDSNKVIIDIESLKSYNKISYNKKENFLVKTKIIIFCLIYGNYNFFIKNEDLFHNILNKNIHLVNDEWRFSYLNDDIIGNCDYLDNLNIENNIIGSGWNKKVVAIDSNRVLKKINLEGKTFSECFLNYPGNTMSQKNCIKNLAKSFINEIGNVMNYQNIDNVPTVYAYCIPKDYANSIDKLFIVEERGDKLDMIKLGQSTIKERLQIFENLFNFLLTIFPLRINDFRRQQFIIVKNIPKLIDWDDVNIAGKDEWNKYTGCKFFNTFIKLHLIYENEDKIIGKENYLNILKKMKLLSNMCSQKDINGTSNKTYKESAASKRGKEAKKCISSKKSVLNMESIKATKTDKKISIKQDVLNLNINPHVYGALKSIPIFYQKCVVPLEQFYPINSITDTLPWTDTEITGKPTILIIGEKGTGKTSLINFFIEPDCKSSQPPNSTSKITFFQYGNENGELLNMSQKNESNFQFKQILKFVENMDNIFTIVNSTSKFLKYVNLIDTPGYETSYENTKCMDNYTAMYKYLFQRVDRIIVTFDHKKINEASKVLLKDLSNYLDKTIFVINKLEEVKQTDELIKKREEILWTISNELNIEKPPKIYLGSYNSTPIELNPISELFLKDMDEINENIKQLHIQYIITRLKCIEDYCITIYIYSAFLNTFTDIIKKHYFVEKCTDVNQIENGIRLTLKCIPKNEIIEKKFGEFSIFLKKKSCLLNKELKSCDKYKLKELQEFIEISFKNIFDSGKEECEKLSKESEFVLPVRKAIKKDNKKSEYKKIEVDKSKENLKNQYEKDKKKDNEIIRKLEAENKALEIEKKLREEEIKIKNELEEKKKRENYLKEKLESEIRLKLQLEMQSKAEAEKAKKADEEKHLADQERIRKLEEEKRLRELKDEKSLIKKGTNNNPVIVVVKGNNDNNNSVSRSHKSSKSHGSRSDKSEKTNKTNEGFQITLV</sequence>
<dbReference type="Gene3D" id="1.10.268.20">
    <property type="match status" value="1"/>
</dbReference>
<dbReference type="SUPFAM" id="SSF52540">
    <property type="entry name" value="P-loop containing nucleoside triphosphate hydrolases"/>
    <property type="match status" value="1"/>
</dbReference>
<evidence type="ECO:0000259" key="2">
    <source>
        <dbReference type="Pfam" id="PF00350"/>
    </source>
</evidence>
<dbReference type="WBParaSite" id="TCONS_00003904.p1">
    <property type="protein sequence ID" value="TCONS_00003904.p1"/>
    <property type="gene ID" value="XLOC_000626"/>
</dbReference>
<accession>A0AAF5CYI8</accession>
<protein>
    <submittedName>
        <fullName evidence="4">G domain-containing protein</fullName>
    </submittedName>
</protein>
<keyword evidence="3" id="KW-1185">Reference proteome</keyword>
<dbReference type="PANTHER" id="PTHR46448:SF1">
    <property type="entry name" value="PROTEIN KINASE DOMAIN-CONTAINING PROTEIN"/>
    <property type="match status" value="1"/>
</dbReference>
<dbReference type="GO" id="GO:0004715">
    <property type="term" value="F:non-membrane spanning protein tyrosine kinase activity"/>
    <property type="evidence" value="ECO:0007669"/>
    <property type="project" value="InterPro"/>
</dbReference>
<dbReference type="InterPro" id="IPR045063">
    <property type="entry name" value="Dynamin_N"/>
</dbReference>
<feature type="compositionally biased region" description="Basic and acidic residues" evidence="1">
    <location>
        <begin position="1166"/>
        <end position="1176"/>
    </location>
</feature>
<dbReference type="AlphaFoldDB" id="A0AAF5CYI8"/>
<dbReference type="Gene3D" id="3.40.50.300">
    <property type="entry name" value="P-loop containing nucleotide triphosphate hydrolases"/>
    <property type="match status" value="1"/>
</dbReference>
<dbReference type="PANTHER" id="PTHR46448">
    <property type="entry name" value="PROTEIN KINASE DOMAIN-CONTAINING PROTEIN"/>
    <property type="match status" value="1"/>
</dbReference>
<dbReference type="Pfam" id="PF00350">
    <property type="entry name" value="Dynamin_N"/>
    <property type="match status" value="1"/>
</dbReference>
<feature type="compositionally biased region" description="Polar residues" evidence="1">
    <location>
        <begin position="1177"/>
        <end position="1186"/>
    </location>
</feature>
<evidence type="ECO:0000313" key="3">
    <source>
        <dbReference type="Proteomes" id="UP000035681"/>
    </source>
</evidence>
<feature type="compositionally biased region" description="Basic and acidic residues" evidence="1">
    <location>
        <begin position="1090"/>
        <end position="1130"/>
    </location>
</feature>
<dbReference type="CDD" id="cd22265">
    <property type="entry name" value="UDM1_RNF168"/>
    <property type="match status" value="1"/>
</dbReference>
<evidence type="ECO:0000256" key="1">
    <source>
        <dbReference type="SAM" id="MobiDB-lite"/>
    </source>
</evidence>
<feature type="region of interest" description="Disordered" evidence="1">
    <location>
        <begin position="1090"/>
        <end position="1186"/>
    </location>
</feature>
<feature type="compositionally biased region" description="Basic residues" evidence="1">
    <location>
        <begin position="1156"/>
        <end position="1165"/>
    </location>
</feature>
<dbReference type="InterPro" id="IPR027417">
    <property type="entry name" value="P-loop_NTPase"/>
</dbReference>
<evidence type="ECO:0000313" key="4">
    <source>
        <dbReference type="WBParaSite" id="TCONS_00003904.p1"/>
    </source>
</evidence>
<reference evidence="4" key="1">
    <citation type="submission" date="2024-02" db="UniProtKB">
        <authorList>
            <consortium name="WormBaseParasite"/>
        </authorList>
    </citation>
    <scope>IDENTIFICATION</scope>
</reference>
<dbReference type="InterPro" id="IPR042983">
    <property type="entry name" value="PKDCC"/>
</dbReference>
<feature type="domain" description="Dynamin N-terminal" evidence="2">
    <location>
        <begin position="645"/>
        <end position="799"/>
    </location>
</feature>
<name>A0AAF5CYI8_STRER</name>
<dbReference type="Proteomes" id="UP000035681">
    <property type="component" value="Unplaced"/>
</dbReference>
<proteinExistence type="predicted"/>
<organism evidence="3 4">
    <name type="scientific">Strongyloides stercoralis</name>
    <name type="common">Threadworm</name>
    <dbReference type="NCBI Taxonomy" id="6248"/>
    <lineage>
        <taxon>Eukaryota</taxon>
        <taxon>Metazoa</taxon>
        <taxon>Ecdysozoa</taxon>
        <taxon>Nematoda</taxon>
        <taxon>Chromadorea</taxon>
        <taxon>Rhabditida</taxon>
        <taxon>Tylenchina</taxon>
        <taxon>Panagrolaimomorpha</taxon>
        <taxon>Strongyloidoidea</taxon>
        <taxon>Strongyloididae</taxon>
        <taxon>Strongyloides</taxon>
    </lineage>
</organism>